<feature type="domain" description="Fe/B12 periplasmic-binding" evidence="5">
    <location>
        <begin position="58"/>
        <end position="312"/>
    </location>
</feature>
<dbReference type="Pfam" id="PF01497">
    <property type="entry name" value="Peripla_BP_2"/>
    <property type="match status" value="1"/>
</dbReference>
<dbReference type="Proteomes" id="UP000192591">
    <property type="component" value="Unassembled WGS sequence"/>
</dbReference>
<comment type="similarity">
    <text evidence="1">Belongs to the bacterial solute-binding protein 8 family.</text>
</comment>
<dbReference type="PANTHER" id="PTHR30535">
    <property type="entry name" value="VITAMIN B12-BINDING PROTEIN"/>
    <property type="match status" value="1"/>
</dbReference>
<dbReference type="Gene3D" id="3.40.50.1980">
    <property type="entry name" value="Nitrogenase molybdenum iron protein domain"/>
    <property type="match status" value="2"/>
</dbReference>
<evidence type="ECO:0000256" key="1">
    <source>
        <dbReference type="ARBA" id="ARBA00008814"/>
    </source>
</evidence>
<feature type="region of interest" description="Disordered" evidence="3">
    <location>
        <begin position="26"/>
        <end position="51"/>
    </location>
</feature>
<dbReference type="STRING" id="1962155.B1813_07725"/>
<feature type="region of interest" description="Disordered" evidence="3">
    <location>
        <begin position="86"/>
        <end position="108"/>
    </location>
</feature>
<protein>
    <submittedName>
        <fullName evidence="6">ABC transporter substrate-binding protein</fullName>
    </submittedName>
</protein>
<reference evidence="6 7" key="1">
    <citation type="submission" date="2017-02" db="EMBL/GenBank/DDBJ databases">
        <title>Draft genome of Saccharomonospora sp. 154.</title>
        <authorList>
            <person name="Alonso-Carmona G.S."/>
            <person name="De La Haba R."/>
            <person name="Vera-Gargallo B."/>
            <person name="Sandoval-Trujillo A.H."/>
            <person name="Ramirez-Duran N."/>
            <person name="Ventosa A."/>
        </authorList>
    </citation>
    <scope>NUCLEOTIDE SEQUENCE [LARGE SCALE GENOMIC DNA]</scope>
    <source>
        <strain evidence="6 7">LRS4.154</strain>
    </source>
</reference>
<comment type="caution">
    <text evidence="6">The sequence shown here is derived from an EMBL/GenBank/DDBJ whole genome shotgun (WGS) entry which is preliminary data.</text>
</comment>
<gene>
    <name evidence="6" type="ORF">B1813_07725</name>
</gene>
<dbReference type="PANTHER" id="PTHR30535:SF34">
    <property type="entry name" value="MOLYBDATE-BINDING PROTEIN MOLA"/>
    <property type="match status" value="1"/>
</dbReference>
<organism evidence="6 7">
    <name type="scientific">Saccharomonospora piscinae</name>
    <dbReference type="NCBI Taxonomy" id="687388"/>
    <lineage>
        <taxon>Bacteria</taxon>
        <taxon>Bacillati</taxon>
        <taxon>Actinomycetota</taxon>
        <taxon>Actinomycetes</taxon>
        <taxon>Pseudonocardiales</taxon>
        <taxon>Pseudonocardiaceae</taxon>
        <taxon>Saccharomonospora</taxon>
    </lineage>
</organism>
<proteinExistence type="inferred from homology"/>
<dbReference type="AlphaFoldDB" id="A0A1V9A7N4"/>
<keyword evidence="2 4" id="KW-0732">Signal</keyword>
<evidence type="ECO:0000256" key="4">
    <source>
        <dbReference type="SAM" id="SignalP"/>
    </source>
</evidence>
<dbReference type="InterPro" id="IPR002491">
    <property type="entry name" value="ABC_transptr_periplasmic_BD"/>
</dbReference>
<evidence type="ECO:0000313" key="6">
    <source>
        <dbReference type="EMBL" id="OQO93103.1"/>
    </source>
</evidence>
<evidence type="ECO:0000259" key="5">
    <source>
        <dbReference type="PROSITE" id="PS50983"/>
    </source>
</evidence>
<dbReference type="InterPro" id="IPR054828">
    <property type="entry name" value="Vit_B12_bind_prot"/>
</dbReference>
<dbReference type="SUPFAM" id="SSF53807">
    <property type="entry name" value="Helical backbone' metal receptor"/>
    <property type="match status" value="1"/>
</dbReference>
<dbReference type="RefSeq" id="WP_081192215.1">
    <property type="nucleotide sequence ID" value="NZ_MWIH01000005.1"/>
</dbReference>
<dbReference type="GO" id="GO:0071281">
    <property type="term" value="P:cellular response to iron ion"/>
    <property type="evidence" value="ECO:0007669"/>
    <property type="project" value="TreeGrafter"/>
</dbReference>
<feature type="chain" id="PRO_5010739858" evidence="4">
    <location>
        <begin position="23"/>
        <end position="312"/>
    </location>
</feature>
<feature type="signal peptide" evidence="4">
    <location>
        <begin position="1"/>
        <end position="22"/>
    </location>
</feature>
<dbReference type="NCBIfam" id="NF038402">
    <property type="entry name" value="TroA_like"/>
    <property type="match status" value="1"/>
</dbReference>
<accession>A0A1V9A7N4</accession>
<evidence type="ECO:0000256" key="2">
    <source>
        <dbReference type="ARBA" id="ARBA00022729"/>
    </source>
</evidence>
<evidence type="ECO:0000313" key="7">
    <source>
        <dbReference type="Proteomes" id="UP000192591"/>
    </source>
</evidence>
<name>A0A1V9A7N4_SACPI</name>
<dbReference type="EMBL" id="MWIH01000005">
    <property type="protein sequence ID" value="OQO93103.1"/>
    <property type="molecule type" value="Genomic_DNA"/>
</dbReference>
<dbReference type="PROSITE" id="PS50983">
    <property type="entry name" value="FE_B12_PBP"/>
    <property type="match status" value="1"/>
</dbReference>
<dbReference type="CDD" id="cd01143">
    <property type="entry name" value="YvrC"/>
    <property type="match status" value="1"/>
</dbReference>
<sequence length="312" mass="33227">MVRVRRLLFLPLLLVLPLTACAEREDDPAPEAAGSGDFPVELSPEGAPSVTLEQRPERIVSLSPSTTETLYAVGAGDQVVAVDEMSTAPEQAPRTDLSGLTPDPERIASHDPDLVIVESDTDGKLTESLAGTGTATLVLPAPQSLDAMYTQFELVGTATGHRQNGADLAEQTRSEIEKLVADTGDAGTELSYYHELDPSFYSVTSATFIGQVYDLFGLTNIADQGDPSAQGGYPQLSAERVLEADPDLVFLADTRCCGQDAETVAQRPGWDTLTAVREDGIVELDDDTASRWAPRITDFVDTVAESVSRAAA</sequence>
<dbReference type="InterPro" id="IPR050902">
    <property type="entry name" value="ABC_Transporter_SBP"/>
</dbReference>
<evidence type="ECO:0000256" key="3">
    <source>
        <dbReference type="SAM" id="MobiDB-lite"/>
    </source>
</evidence>
<keyword evidence="7" id="KW-1185">Reference proteome</keyword>